<dbReference type="Gene3D" id="2.40.160.20">
    <property type="match status" value="1"/>
</dbReference>
<evidence type="ECO:0000313" key="2">
    <source>
        <dbReference type="Proteomes" id="UP001500582"/>
    </source>
</evidence>
<accession>A0ABP8GWX6</accession>
<sequence>MSSNCGKTDGTLWRRAKHYTIIKMKKFLFSLVVLGGTVFSSFSQTTPADKGRFNVGLELGAPVGDASEGFSFVIGASLKYEHPVVENFFLTGSAGYSNFRIKSDYKVEGGKSGFGFIPVKVGGKYYFQKGFFGEAQFGAVFSTEEGMGTAFAYSPGIGYSFTDNVEAGIRYEAWSKDGTIGQFGLRLAYKF</sequence>
<evidence type="ECO:0008006" key="3">
    <source>
        <dbReference type="Google" id="ProtNLM"/>
    </source>
</evidence>
<protein>
    <recommendedName>
        <fullName evidence="3">Outer membrane protein beta-barrel domain-containing protein</fullName>
    </recommendedName>
</protein>
<dbReference type="SUPFAM" id="SSF56925">
    <property type="entry name" value="OMPA-like"/>
    <property type="match status" value="1"/>
</dbReference>
<name>A0ABP8GWX6_9SPHI</name>
<evidence type="ECO:0000313" key="1">
    <source>
        <dbReference type="EMBL" id="GAA4331138.1"/>
    </source>
</evidence>
<dbReference type="EMBL" id="BAABFT010000011">
    <property type="protein sequence ID" value="GAA4331138.1"/>
    <property type="molecule type" value="Genomic_DNA"/>
</dbReference>
<organism evidence="1 2">
    <name type="scientific">Mucilaginibacter gynuensis</name>
    <dbReference type="NCBI Taxonomy" id="1302236"/>
    <lineage>
        <taxon>Bacteria</taxon>
        <taxon>Pseudomonadati</taxon>
        <taxon>Bacteroidota</taxon>
        <taxon>Sphingobacteriia</taxon>
        <taxon>Sphingobacteriales</taxon>
        <taxon>Sphingobacteriaceae</taxon>
        <taxon>Mucilaginibacter</taxon>
    </lineage>
</organism>
<proteinExistence type="predicted"/>
<comment type="caution">
    <text evidence="1">The sequence shown here is derived from an EMBL/GenBank/DDBJ whole genome shotgun (WGS) entry which is preliminary data.</text>
</comment>
<dbReference type="InterPro" id="IPR011250">
    <property type="entry name" value="OMP/PagP_B-barrel"/>
</dbReference>
<dbReference type="Proteomes" id="UP001500582">
    <property type="component" value="Unassembled WGS sequence"/>
</dbReference>
<keyword evidence="2" id="KW-1185">Reference proteome</keyword>
<gene>
    <name evidence="1" type="ORF">GCM10023149_36770</name>
</gene>
<reference evidence="2" key="1">
    <citation type="journal article" date="2019" name="Int. J. Syst. Evol. Microbiol.">
        <title>The Global Catalogue of Microorganisms (GCM) 10K type strain sequencing project: providing services to taxonomists for standard genome sequencing and annotation.</title>
        <authorList>
            <consortium name="The Broad Institute Genomics Platform"/>
            <consortium name="The Broad Institute Genome Sequencing Center for Infectious Disease"/>
            <person name="Wu L."/>
            <person name="Ma J."/>
        </authorList>
    </citation>
    <scope>NUCLEOTIDE SEQUENCE [LARGE SCALE GENOMIC DNA]</scope>
    <source>
        <strain evidence="2">JCM 17705</strain>
    </source>
</reference>